<dbReference type="GO" id="GO:0005783">
    <property type="term" value="C:endoplasmic reticulum"/>
    <property type="evidence" value="ECO:0007669"/>
    <property type="project" value="TreeGrafter"/>
</dbReference>
<feature type="compositionally biased region" description="Basic residues" evidence="1">
    <location>
        <begin position="199"/>
        <end position="212"/>
    </location>
</feature>
<dbReference type="InterPro" id="IPR013927">
    <property type="entry name" value="TF_Opi1_Ccg-8"/>
</dbReference>
<sequence length="559" mass="61301">MATSDSLSSSSLLDDQDESVRIAVKALGDMRNGHPSPRETREPLSHSAPTPALSVASTSQPPTSLPSPTISSIDAEMYGGGGALEPEFVKRMSHLPLVNSALRVYEQGKASSRVVKYGAEMMESGVKTISKPVIDRLPVNVEQLDEFACRQLDRVSNVSLRHAYGTLRIRVRFHDERFTDSSFPWFGFLAGQISSTVLRRRKSTRTRSKQHASRISITRQRRTNSYDQRRSPTPTPVPAEDADQQVAQRSRWHTVLLEAGGLSAALSEESLRRLRYCLSWLQYATAHIDAQIVVLRNFTAALQERHFSNQNGEETPLSEVHMHTLAHIRQDIVHTVRQVVDVVGKYAGGASLPEPARQRVKGFILTLPKRWAAAMRNGASAAPGSENERESVAAASAGRSRRHHQPKRERGVASVSATPQQSPTASPRIHPRIMAEDGHRRMTAGTAMVAAQRILTLATESLDMMRGVTGVVKDSLDRADAWVGRLRTVGIRGATEGEETDVERESVVPPSLKRRDSFDVPGTPTAPIDAPSPGVRLPLGRMSLEDEAEGSGRMDVDPA</sequence>
<dbReference type="GO" id="GO:0008654">
    <property type="term" value="P:phospholipid biosynthetic process"/>
    <property type="evidence" value="ECO:0007669"/>
    <property type="project" value="TreeGrafter"/>
</dbReference>
<dbReference type="PANTHER" id="PTHR38406">
    <property type="entry name" value="TRANSCRIPTIONAL REPRESSOR OPI1"/>
    <property type="match status" value="1"/>
</dbReference>
<dbReference type="GO" id="GO:0005634">
    <property type="term" value="C:nucleus"/>
    <property type="evidence" value="ECO:0007669"/>
    <property type="project" value="TreeGrafter"/>
</dbReference>
<feature type="compositionally biased region" description="Basic and acidic residues" evidence="1">
    <location>
        <begin position="550"/>
        <end position="559"/>
    </location>
</feature>
<feature type="region of interest" description="Disordered" evidence="1">
    <location>
        <begin position="26"/>
        <end position="72"/>
    </location>
</feature>
<proteinExistence type="predicted"/>
<feature type="region of interest" description="Disordered" evidence="1">
    <location>
        <begin position="199"/>
        <end position="244"/>
    </location>
</feature>
<dbReference type="AlphaFoldDB" id="A0AA39IWW4"/>
<feature type="compositionally biased region" description="Low complexity" evidence="1">
    <location>
        <begin position="57"/>
        <end position="72"/>
    </location>
</feature>
<feature type="compositionally biased region" description="Polar residues" evidence="1">
    <location>
        <begin position="213"/>
        <end position="226"/>
    </location>
</feature>
<dbReference type="GO" id="GO:0003714">
    <property type="term" value="F:transcription corepressor activity"/>
    <property type="evidence" value="ECO:0007669"/>
    <property type="project" value="InterPro"/>
</dbReference>
<feature type="region of interest" description="Disordered" evidence="1">
    <location>
        <begin position="494"/>
        <end position="559"/>
    </location>
</feature>
<feature type="compositionally biased region" description="Polar residues" evidence="1">
    <location>
        <begin position="415"/>
        <end position="425"/>
    </location>
</feature>
<evidence type="ECO:0000256" key="1">
    <source>
        <dbReference type="SAM" id="MobiDB-lite"/>
    </source>
</evidence>
<organism evidence="2 3">
    <name type="scientific">Armillaria borealis</name>
    <dbReference type="NCBI Taxonomy" id="47425"/>
    <lineage>
        <taxon>Eukaryota</taxon>
        <taxon>Fungi</taxon>
        <taxon>Dikarya</taxon>
        <taxon>Basidiomycota</taxon>
        <taxon>Agaricomycotina</taxon>
        <taxon>Agaricomycetes</taxon>
        <taxon>Agaricomycetidae</taxon>
        <taxon>Agaricales</taxon>
        <taxon>Marasmiineae</taxon>
        <taxon>Physalacriaceae</taxon>
        <taxon>Armillaria</taxon>
    </lineage>
</organism>
<dbReference type="GO" id="GO:0006357">
    <property type="term" value="P:regulation of transcription by RNA polymerase II"/>
    <property type="evidence" value="ECO:0007669"/>
    <property type="project" value="TreeGrafter"/>
</dbReference>
<evidence type="ECO:0000313" key="3">
    <source>
        <dbReference type="Proteomes" id="UP001175226"/>
    </source>
</evidence>
<evidence type="ECO:0000313" key="2">
    <source>
        <dbReference type="EMBL" id="KAK0431963.1"/>
    </source>
</evidence>
<dbReference type="PANTHER" id="PTHR38406:SF1">
    <property type="entry name" value="TRANSCRIPTIONAL REPRESSOR OPI1"/>
    <property type="match status" value="1"/>
</dbReference>
<dbReference type="EMBL" id="JAUEPT010000103">
    <property type="protein sequence ID" value="KAK0431963.1"/>
    <property type="molecule type" value="Genomic_DNA"/>
</dbReference>
<dbReference type="GO" id="GO:0030968">
    <property type="term" value="P:endoplasmic reticulum unfolded protein response"/>
    <property type="evidence" value="ECO:0007669"/>
    <property type="project" value="TreeGrafter"/>
</dbReference>
<accession>A0AA39IWW4</accession>
<keyword evidence="3" id="KW-1185">Reference proteome</keyword>
<feature type="region of interest" description="Disordered" evidence="1">
    <location>
        <begin position="376"/>
        <end position="433"/>
    </location>
</feature>
<protein>
    <submittedName>
        <fullName evidence="2">Transcription factor Opi1-domain-containing protein</fullName>
    </submittedName>
</protein>
<gene>
    <name evidence="2" type="ORF">EV421DRAFT_2089684</name>
</gene>
<name>A0AA39IWW4_9AGAR</name>
<reference evidence="2" key="1">
    <citation type="submission" date="2023-06" db="EMBL/GenBank/DDBJ databases">
        <authorList>
            <consortium name="Lawrence Berkeley National Laboratory"/>
            <person name="Ahrendt S."/>
            <person name="Sahu N."/>
            <person name="Indic B."/>
            <person name="Wong-Bajracharya J."/>
            <person name="Merenyi Z."/>
            <person name="Ke H.-M."/>
            <person name="Monk M."/>
            <person name="Kocsube S."/>
            <person name="Drula E."/>
            <person name="Lipzen A."/>
            <person name="Balint B."/>
            <person name="Henrissat B."/>
            <person name="Andreopoulos B."/>
            <person name="Martin F.M."/>
            <person name="Harder C.B."/>
            <person name="Rigling D."/>
            <person name="Ford K.L."/>
            <person name="Foster G.D."/>
            <person name="Pangilinan J."/>
            <person name="Papanicolaou A."/>
            <person name="Barry K."/>
            <person name="LaButti K."/>
            <person name="Viragh M."/>
            <person name="Koriabine M."/>
            <person name="Yan M."/>
            <person name="Riley R."/>
            <person name="Champramary S."/>
            <person name="Plett K.L."/>
            <person name="Tsai I.J."/>
            <person name="Slot J."/>
            <person name="Sipos G."/>
            <person name="Plett J."/>
            <person name="Nagy L.G."/>
            <person name="Grigoriev I.V."/>
        </authorList>
    </citation>
    <scope>NUCLEOTIDE SEQUENCE</scope>
    <source>
        <strain evidence="2">FPL87.14</strain>
    </source>
</reference>
<dbReference type="Proteomes" id="UP001175226">
    <property type="component" value="Unassembled WGS sequence"/>
</dbReference>
<dbReference type="Pfam" id="PF08618">
    <property type="entry name" value="Opi1"/>
    <property type="match status" value="2"/>
</dbReference>
<comment type="caution">
    <text evidence="2">The sequence shown here is derived from an EMBL/GenBank/DDBJ whole genome shotgun (WGS) entry which is preliminary data.</text>
</comment>